<dbReference type="InParanoid" id="A0A067P8F8"/>
<dbReference type="AlphaFoldDB" id="A0A067P8F8"/>
<keyword evidence="2" id="KW-1185">Reference proteome</keyword>
<dbReference type="EMBL" id="KL197752">
    <property type="protein sequence ID" value="KDQ51039.1"/>
    <property type="molecule type" value="Genomic_DNA"/>
</dbReference>
<evidence type="ECO:0000313" key="1">
    <source>
        <dbReference type="EMBL" id="KDQ51039.1"/>
    </source>
</evidence>
<proteinExistence type="predicted"/>
<accession>A0A067P8F8</accession>
<organism evidence="1 2">
    <name type="scientific">Jaapia argillacea MUCL 33604</name>
    <dbReference type="NCBI Taxonomy" id="933084"/>
    <lineage>
        <taxon>Eukaryota</taxon>
        <taxon>Fungi</taxon>
        <taxon>Dikarya</taxon>
        <taxon>Basidiomycota</taxon>
        <taxon>Agaricomycotina</taxon>
        <taxon>Agaricomycetes</taxon>
        <taxon>Agaricomycetidae</taxon>
        <taxon>Jaapiales</taxon>
        <taxon>Jaapiaceae</taxon>
        <taxon>Jaapia</taxon>
    </lineage>
</organism>
<reference evidence="2" key="1">
    <citation type="journal article" date="2014" name="Proc. Natl. Acad. Sci. U.S.A.">
        <title>Extensive sampling of basidiomycete genomes demonstrates inadequacy of the white-rot/brown-rot paradigm for wood decay fungi.</title>
        <authorList>
            <person name="Riley R."/>
            <person name="Salamov A.A."/>
            <person name="Brown D.W."/>
            <person name="Nagy L.G."/>
            <person name="Floudas D."/>
            <person name="Held B.W."/>
            <person name="Levasseur A."/>
            <person name="Lombard V."/>
            <person name="Morin E."/>
            <person name="Otillar R."/>
            <person name="Lindquist E.A."/>
            <person name="Sun H."/>
            <person name="LaButti K.M."/>
            <person name="Schmutz J."/>
            <person name="Jabbour D."/>
            <person name="Luo H."/>
            <person name="Baker S.E."/>
            <person name="Pisabarro A.G."/>
            <person name="Walton J.D."/>
            <person name="Blanchette R.A."/>
            <person name="Henrissat B."/>
            <person name="Martin F."/>
            <person name="Cullen D."/>
            <person name="Hibbett D.S."/>
            <person name="Grigoriev I.V."/>
        </authorList>
    </citation>
    <scope>NUCLEOTIDE SEQUENCE [LARGE SCALE GENOMIC DNA]</scope>
    <source>
        <strain evidence="2">MUCL 33604</strain>
    </source>
</reference>
<dbReference type="HOGENOM" id="CLU_2498177_0_0_1"/>
<protein>
    <submittedName>
        <fullName evidence="1">Uncharacterized protein</fullName>
    </submittedName>
</protein>
<dbReference type="Proteomes" id="UP000027265">
    <property type="component" value="Unassembled WGS sequence"/>
</dbReference>
<name>A0A067P8F8_9AGAM</name>
<sequence length="86" mass="9092">MVSTSAPTFSSLFHPLEALLLRALSDLFFARPTLVEQKAIPQLALEGNGFPKGGSSLLTTCADPSLSTCSLADYRTCNVEATLGCK</sequence>
<evidence type="ECO:0000313" key="2">
    <source>
        <dbReference type="Proteomes" id="UP000027265"/>
    </source>
</evidence>
<gene>
    <name evidence="1" type="ORF">JAAARDRAFT_41501</name>
</gene>